<dbReference type="InterPro" id="IPR015421">
    <property type="entry name" value="PyrdxlP-dep_Trfase_major"/>
</dbReference>
<proteinExistence type="inferred from homology"/>
<protein>
    <submittedName>
        <fullName evidence="2">DegT/DnrJ/EryC1/StrS family aminotransferase</fullName>
    </submittedName>
</protein>
<evidence type="ECO:0000313" key="2">
    <source>
        <dbReference type="EMBL" id="MBR9973702.1"/>
    </source>
</evidence>
<comment type="caution">
    <text evidence="2">The sequence shown here is derived from an EMBL/GenBank/DDBJ whole genome shotgun (WGS) entry which is preliminary data.</text>
</comment>
<gene>
    <name evidence="2" type="ORF">KEC16_18405</name>
</gene>
<keyword evidence="3" id="KW-1185">Reference proteome</keyword>
<dbReference type="SUPFAM" id="SSF53383">
    <property type="entry name" value="PLP-dependent transferases"/>
    <property type="match status" value="1"/>
</dbReference>
<name>A0ABS5IH01_9PROT</name>
<dbReference type="Proteomes" id="UP000680714">
    <property type="component" value="Unassembled WGS sequence"/>
</dbReference>
<keyword evidence="1" id="KW-0663">Pyridoxal phosphate</keyword>
<evidence type="ECO:0000256" key="1">
    <source>
        <dbReference type="RuleBase" id="RU004508"/>
    </source>
</evidence>
<dbReference type="InterPro" id="IPR015424">
    <property type="entry name" value="PyrdxlP-dep_Trfase"/>
</dbReference>
<dbReference type="GO" id="GO:0008483">
    <property type="term" value="F:transaminase activity"/>
    <property type="evidence" value="ECO:0007669"/>
    <property type="project" value="UniProtKB-KW"/>
</dbReference>
<keyword evidence="2" id="KW-0032">Aminotransferase</keyword>
<accession>A0ABS5IH01</accession>
<dbReference type="RefSeq" id="WP_211551681.1">
    <property type="nucleotide sequence ID" value="NZ_JAGTUF010000029.1"/>
</dbReference>
<keyword evidence="2" id="KW-0808">Transferase</keyword>
<dbReference type="Gene3D" id="3.40.640.10">
    <property type="entry name" value="Type I PLP-dependent aspartate aminotransferase-like (Major domain)"/>
    <property type="match status" value="1"/>
</dbReference>
<dbReference type="InterPro" id="IPR000653">
    <property type="entry name" value="DegT/StrS_aminotransferase"/>
</dbReference>
<evidence type="ECO:0000313" key="3">
    <source>
        <dbReference type="Proteomes" id="UP000680714"/>
    </source>
</evidence>
<dbReference type="EMBL" id="JAGTUF010000029">
    <property type="protein sequence ID" value="MBR9973702.1"/>
    <property type="molecule type" value="Genomic_DNA"/>
</dbReference>
<sequence>MISTAPLTNPWNILSALVPQPAAEAAAGWRRPGDQSLVLARSCWSLALLAGMLGSKPKVALPAWFCNASLLPLRAMGAELIFVPVNENGWPDWSNLGQADMVVTVHTFGHPVPLDSARAACDRTGAILVEDAAHALAPAPGIGESGDYVLYSPHKVLALPDGAVIVARNRPLPAGAGQSSGGVFRWLSRRLIQWALPDPLRSWIAQGGQINFLDDPTTTAMPPLCTPSPVSLRLMTAADLTVEATMRRMNAASLRQTLGHLPGWHPLFTDDGPAPYRFALRCDHTDIAIARYAALRHAHLPVESWPDLPPEVSDATAIGLRRSVILLPVHGALPPGYEQLYAKALAHA</sequence>
<reference evidence="2 3" key="1">
    <citation type="submission" date="2021-04" db="EMBL/GenBank/DDBJ databases">
        <title>Magnetospirillum sulfuroxidans sp. nov., a facultative chemolithoautotrophic sulfur-oxidizing alphaproteobacterium isolated from freshwater sediment and proposals for Paramagetospirillum gen. nov., and Magnetospirillaceae fam. nov.</title>
        <authorList>
            <person name="Koziaeva V."/>
            <person name="Geelhoed J.S."/>
            <person name="Sorokin D.Y."/>
            <person name="Grouzdev D.S."/>
        </authorList>
    </citation>
    <scope>NUCLEOTIDE SEQUENCE [LARGE SCALE GENOMIC DNA]</scope>
    <source>
        <strain evidence="2 3">J10</strain>
    </source>
</reference>
<organism evidence="2 3">
    <name type="scientific">Magnetospirillum sulfuroxidans</name>
    <dbReference type="NCBI Taxonomy" id="611300"/>
    <lineage>
        <taxon>Bacteria</taxon>
        <taxon>Pseudomonadati</taxon>
        <taxon>Pseudomonadota</taxon>
        <taxon>Alphaproteobacteria</taxon>
        <taxon>Rhodospirillales</taxon>
        <taxon>Rhodospirillaceae</taxon>
        <taxon>Magnetospirillum</taxon>
    </lineage>
</organism>
<comment type="similarity">
    <text evidence="1">Belongs to the DegT/DnrJ/EryC1 family.</text>
</comment>
<dbReference type="Pfam" id="PF01041">
    <property type="entry name" value="DegT_DnrJ_EryC1"/>
    <property type="match status" value="1"/>
</dbReference>